<dbReference type="AlphaFoldDB" id="A0A2U9P2T2"/>
<name>A0A2U9P2T2_STRAS</name>
<dbReference type="Pfam" id="PF05655">
    <property type="entry name" value="AvrD"/>
    <property type="match status" value="1"/>
</dbReference>
<dbReference type="EMBL" id="CP029788">
    <property type="protein sequence ID" value="AWT44009.1"/>
    <property type="molecule type" value="Genomic_DNA"/>
</dbReference>
<proteinExistence type="predicted"/>
<evidence type="ECO:0000313" key="2">
    <source>
        <dbReference type="Proteomes" id="UP000247634"/>
    </source>
</evidence>
<dbReference type="KEGG" id="sact:DMT42_17920"/>
<evidence type="ECO:0000313" key="1">
    <source>
        <dbReference type="EMBL" id="AWT44009.1"/>
    </source>
</evidence>
<sequence>MSTATTTLLHLPSVDDYLGPSATRFFSAGYRRAEHTVDDVRISTGTATGDRPGVSARVSLAYPRDWSKKKASTDLFPHVSTVDMLVIGIQLCEAYLAHVHRLGAADRRRARVRKITLKAGTTPQEELTGLTAGAELRRTHQDPAAAGGHVSTFTAHVGVMTARYEIEHAVADEPRGEGTYASLDDVLGPAAARYYGDGFKLRSHTVTDVRADVAELTATATVAAHDLPGYADAVTAGLDGERLADELTPVDCFVTNLQLIQVLMYELDGIRRQDSNTLWMQQTVLTATGPAHPADRPATAEAALTGSWLVPLRGGLWRDVAISARLGGYEMQCSFAHELPPFAAAAAAADPTPRA</sequence>
<dbReference type="RefSeq" id="WP_110628918.1">
    <property type="nucleotide sequence ID" value="NZ_CP029788.1"/>
</dbReference>
<dbReference type="OrthoDB" id="4919083at2"/>
<keyword evidence="2" id="KW-1185">Reference proteome</keyword>
<accession>A0A2U9P2T2</accession>
<dbReference type="InterPro" id="IPR008799">
    <property type="entry name" value="Pseudomon_AvrD"/>
</dbReference>
<reference evidence="1 2" key="1">
    <citation type="submission" date="2018-06" db="EMBL/GenBank/DDBJ databases">
        <title>The complete genome sequence of a nosiheptide producer Streptomyces actuosus ATCC 25421: deducing the ability of producing a new class III lantibiotics.</title>
        <authorList>
            <person name="Liu W."/>
            <person name="Sun F."/>
            <person name="Hu Y."/>
        </authorList>
    </citation>
    <scope>NUCLEOTIDE SEQUENCE [LARGE SCALE GENOMIC DNA]</scope>
    <source>
        <strain evidence="1 2">ATCC 25421</strain>
    </source>
</reference>
<evidence type="ECO:0008006" key="3">
    <source>
        <dbReference type="Google" id="ProtNLM"/>
    </source>
</evidence>
<dbReference type="Proteomes" id="UP000247634">
    <property type="component" value="Chromosome"/>
</dbReference>
<protein>
    <recommendedName>
        <fullName evidence="3">Avirulence D protein (AvrD)</fullName>
    </recommendedName>
</protein>
<organism evidence="1 2">
    <name type="scientific">Streptomyces actuosus</name>
    <dbReference type="NCBI Taxonomy" id="1885"/>
    <lineage>
        <taxon>Bacteria</taxon>
        <taxon>Bacillati</taxon>
        <taxon>Actinomycetota</taxon>
        <taxon>Actinomycetes</taxon>
        <taxon>Kitasatosporales</taxon>
        <taxon>Streptomycetaceae</taxon>
        <taxon>Streptomyces</taxon>
    </lineage>
</organism>
<gene>
    <name evidence="1" type="ORF">DMT42_17920</name>
</gene>